<dbReference type="EMBL" id="CP014578">
    <property type="protein sequence ID" value="ANB73502.1"/>
    <property type="molecule type" value="Genomic_DNA"/>
</dbReference>
<dbReference type="STRING" id="1804984.AYM40_14920"/>
<feature type="compositionally biased region" description="Low complexity" evidence="1">
    <location>
        <begin position="382"/>
        <end position="392"/>
    </location>
</feature>
<dbReference type="AlphaFoldDB" id="A0A160FM29"/>
<accession>A0A160FM29</accession>
<feature type="chain" id="PRO_5007814533" description="Cell surface protein" evidence="2">
    <location>
        <begin position="22"/>
        <end position="469"/>
    </location>
</feature>
<sequence>MKRTLIAAAVLSTMAAGSAYAGCTAGCGPAELFTATNIYTDIGEFGFITLRGKVDVSSNSGATVNNTQTVNISGVDMKTPPQSYTSGKVTTTTDATKVWFNGSGSGSNYSVHSSYSAGSFAEGSQEQSAAAYAQGQSFGESSGFKQGFEGSYTGGNHVNTHNSANGTLAAGFIAGIGGGRGVIVGGVAAGFAAALNTHSSNNYGGYFAEQSSGHQAAWGQEHSSGYFAQAAEQSASGHYTSSQVSANANAWGWSAHDNISAGSVNVSGTITQHINTEKPTTMSAGIGDTALDTANGNIGVNIASGVDNAQSNDAALSNMDVGPVFGSAQIYSTQSSGGSAKVGDFNFVASVGAGALAHATGNIGVNVASGVGNVQNNSLAASATTDSSSSSSGMGWGHDRGGSTQGGEVIASDQNVQTADAGVSGQFTGSSMLGMGALANANGNIGVNIASGAGNLQHNGLAVASVSHQ</sequence>
<feature type="region of interest" description="Disordered" evidence="1">
    <location>
        <begin position="382"/>
        <end position="408"/>
    </location>
</feature>
<evidence type="ECO:0008006" key="5">
    <source>
        <dbReference type="Google" id="ProtNLM"/>
    </source>
</evidence>
<evidence type="ECO:0000313" key="3">
    <source>
        <dbReference type="EMBL" id="ANB73502.1"/>
    </source>
</evidence>
<feature type="signal peptide" evidence="2">
    <location>
        <begin position="1"/>
        <end position="21"/>
    </location>
</feature>
<name>A0A160FM29_9BURK</name>
<gene>
    <name evidence="3" type="ORF">AYM40_14920</name>
</gene>
<dbReference type="Proteomes" id="UP000076852">
    <property type="component" value="Chromosome 1"/>
</dbReference>
<evidence type="ECO:0000256" key="1">
    <source>
        <dbReference type="SAM" id="MobiDB-lite"/>
    </source>
</evidence>
<dbReference type="OrthoDB" id="9113307at2"/>
<protein>
    <recommendedName>
        <fullName evidence="5">Cell surface protein</fullName>
    </recommendedName>
</protein>
<dbReference type="RefSeq" id="WP_063496884.1">
    <property type="nucleotide sequence ID" value="NZ_CP014578.1"/>
</dbReference>
<evidence type="ECO:0000256" key="2">
    <source>
        <dbReference type="SAM" id="SignalP"/>
    </source>
</evidence>
<dbReference type="KEGG" id="buz:AYM40_14920"/>
<reference evidence="3 4" key="1">
    <citation type="journal article" date="2016" name="Gene">
        <title>PacBio SMRT assembly of a complex multi-replicon genome reveals chlorocatechol degradative operon in a region of genome plasticity.</title>
        <authorList>
            <person name="Ricker N."/>
            <person name="Shen S.Y."/>
            <person name="Goordial J."/>
            <person name="Jin S."/>
            <person name="Fulthorpe R.R."/>
        </authorList>
    </citation>
    <scope>NUCLEOTIDE SEQUENCE [LARGE SCALE GENOMIC DNA]</scope>
    <source>
        <strain evidence="3 4">OLGA172</strain>
    </source>
</reference>
<proteinExistence type="predicted"/>
<keyword evidence="4" id="KW-1185">Reference proteome</keyword>
<keyword evidence="2" id="KW-0732">Signal</keyword>
<organism evidence="3 4">
    <name type="scientific">Paraburkholderia phytofirmans OLGA172</name>
    <dbReference type="NCBI Taxonomy" id="1417228"/>
    <lineage>
        <taxon>Bacteria</taxon>
        <taxon>Pseudomonadati</taxon>
        <taxon>Pseudomonadota</taxon>
        <taxon>Betaproteobacteria</taxon>
        <taxon>Burkholderiales</taxon>
        <taxon>Burkholderiaceae</taxon>
        <taxon>Paraburkholderia</taxon>
    </lineage>
</organism>
<evidence type="ECO:0000313" key="4">
    <source>
        <dbReference type="Proteomes" id="UP000076852"/>
    </source>
</evidence>